<dbReference type="AlphaFoldDB" id="A0A1E3NJQ7"/>
<reference evidence="2 3" key="1">
    <citation type="journal article" date="2016" name="Proc. Natl. Acad. Sci. U.S.A.">
        <title>Comparative genomics of biotechnologically important yeasts.</title>
        <authorList>
            <person name="Riley R."/>
            <person name="Haridas S."/>
            <person name="Wolfe K.H."/>
            <person name="Lopes M.R."/>
            <person name="Hittinger C.T."/>
            <person name="Goeker M."/>
            <person name="Salamov A.A."/>
            <person name="Wisecaver J.H."/>
            <person name="Long T.M."/>
            <person name="Calvey C.H."/>
            <person name="Aerts A.L."/>
            <person name="Barry K.W."/>
            <person name="Choi C."/>
            <person name="Clum A."/>
            <person name="Coughlan A.Y."/>
            <person name="Deshpande S."/>
            <person name="Douglass A.P."/>
            <person name="Hanson S.J."/>
            <person name="Klenk H.-P."/>
            <person name="LaButti K.M."/>
            <person name="Lapidus A."/>
            <person name="Lindquist E.A."/>
            <person name="Lipzen A.M."/>
            <person name="Meier-Kolthoff J.P."/>
            <person name="Ohm R.A."/>
            <person name="Otillar R.P."/>
            <person name="Pangilinan J.L."/>
            <person name="Peng Y."/>
            <person name="Rokas A."/>
            <person name="Rosa C.A."/>
            <person name="Scheuner C."/>
            <person name="Sibirny A.A."/>
            <person name="Slot J.C."/>
            <person name="Stielow J.B."/>
            <person name="Sun H."/>
            <person name="Kurtzman C.P."/>
            <person name="Blackwell M."/>
            <person name="Grigoriev I.V."/>
            <person name="Jeffries T.W."/>
        </authorList>
    </citation>
    <scope>NUCLEOTIDE SEQUENCE [LARGE SCALE GENOMIC DNA]</scope>
    <source>
        <strain evidence="2 3">NRRL Y-2026</strain>
    </source>
</reference>
<feature type="region of interest" description="Disordered" evidence="1">
    <location>
        <begin position="353"/>
        <end position="420"/>
    </location>
</feature>
<feature type="compositionally biased region" description="Low complexity" evidence="1">
    <location>
        <begin position="244"/>
        <end position="273"/>
    </location>
</feature>
<evidence type="ECO:0000256" key="1">
    <source>
        <dbReference type="SAM" id="MobiDB-lite"/>
    </source>
</evidence>
<feature type="compositionally biased region" description="Basic residues" evidence="1">
    <location>
        <begin position="274"/>
        <end position="285"/>
    </location>
</feature>
<feature type="compositionally biased region" description="Gly residues" evidence="1">
    <location>
        <begin position="372"/>
        <end position="381"/>
    </location>
</feature>
<feature type="region of interest" description="Disordered" evidence="1">
    <location>
        <begin position="448"/>
        <end position="496"/>
    </location>
</feature>
<feature type="compositionally biased region" description="Basic and acidic residues" evidence="1">
    <location>
        <begin position="661"/>
        <end position="670"/>
    </location>
</feature>
<dbReference type="OrthoDB" id="3998289at2759"/>
<feature type="region of interest" description="Disordered" evidence="1">
    <location>
        <begin position="229"/>
        <end position="308"/>
    </location>
</feature>
<feature type="compositionally biased region" description="Polar residues" evidence="1">
    <location>
        <begin position="128"/>
        <end position="142"/>
    </location>
</feature>
<dbReference type="GeneID" id="30176671"/>
<dbReference type="EMBL" id="KV454003">
    <property type="protein sequence ID" value="ODQ46377.1"/>
    <property type="molecule type" value="Genomic_DNA"/>
</dbReference>
<feature type="region of interest" description="Disordered" evidence="1">
    <location>
        <begin position="525"/>
        <end position="575"/>
    </location>
</feature>
<organism evidence="2 3">
    <name type="scientific">Pichia membranifaciens NRRL Y-2026</name>
    <dbReference type="NCBI Taxonomy" id="763406"/>
    <lineage>
        <taxon>Eukaryota</taxon>
        <taxon>Fungi</taxon>
        <taxon>Dikarya</taxon>
        <taxon>Ascomycota</taxon>
        <taxon>Saccharomycotina</taxon>
        <taxon>Pichiomycetes</taxon>
        <taxon>Pichiales</taxon>
        <taxon>Pichiaceae</taxon>
        <taxon>Pichia</taxon>
    </lineage>
</organism>
<feature type="compositionally biased region" description="Basic and acidic residues" evidence="1">
    <location>
        <begin position="771"/>
        <end position="783"/>
    </location>
</feature>
<keyword evidence="3" id="KW-1185">Reference proteome</keyword>
<feature type="compositionally biased region" description="Polar residues" evidence="1">
    <location>
        <begin position="467"/>
        <end position="496"/>
    </location>
</feature>
<proteinExistence type="predicted"/>
<evidence type="ECO:0000313" key="2">
    <source>
        <dbReference type="EMBL" id="ODQ46377.1"/>
    </source>
</evidence>
<evidence type="ECO:0000313" key="3">
    <source>
        <dbReference type="Proteomes" id="UP000094455"/>
    </source>
</evidence>
<feature type="region of interest" description="Disordered" evidence="1">
    <location>
        <begin position="650"/>
        <end position="678"/>
    </location>
</feature>
<feature type="compositionally biased region" description="Polar residues" evidence="1">
    <location>
        <begin position="353"/>
        <end position="366"/>
    </location>
</feature>
<feature type="region of interest" description="Disordered" evidence="1">
    <location>
        <begin position="702"/>
        <end position="723"/>
    </location>
</feature>
<feature type="region of interest" description="Disordered" evidence="1">
    <location>
        <begin position="120"/>
        <end position="142"/>
    </location>
</feature>
<feature type="compositionally biased region" description="Low complexity" evidence="1">
    <location>
        <begin position="739"/>
        <end position="770"/>
    </location>
</feature>
<dbReference type="Proteomes" id="UP000094455">
    <property type="component" value="Unassembled WGS sequence"/>
</dbReference>
<feature type="compositionally biased region" description="Low complexity" evidence="1">
    <location>
        <begin position="451"/>
        <end position="466"/>
    </location>
</feature>
<name>A0A1E3NJQ7_9ASCO</name>
<feature type="region of interest" description="Disordered" evidence="1">
    <location>
        <begin position="739"/>
        <end position="797"/>
    </location>
</feature>
<dbReference type="RefSeq" id="XP_019017490.1">
    <property type="nucleotide sequence ID" value="XM_019159984.1"/>
</dbReference>
<feature type="compositionally biased region" description="Polar residues" evidence="1">
    <location>
        <begin position="525"/>
        <end position="543"/>
    </location>
</feature>
<feature type="compositionally biased region" description="Polar residues" evidence="1">
    <location>
        <begin position="556"/>
        <end position="575"/>
    </location>
</feature>
<sequence length="850" mass="92298">MDTSDYTDLLDITDILNADPHTLLSFTDENTTLKSYTEDQQPSHSHNQNFNRTLTEPEAFQNYDAFYYSPQSASSIEPTRLNNGVPQAVNMNANADKSVLDEIAESKELDELAQYLTDHPQRNDYASDITNQDDSPDNANAPLTTNWYKNIYTHMNNHISFTTDDVPFQHSTKSSPGSPEASNIIDEQLMTEIDSLINKNVLIDDMNSPNTPNTERFFEHHTQAFAPPTLLLPDRAGKPGSARTNTGSINNNNNNNTFHNPHNSNSNSNGTGLHHNHQLVKKPSVKRLPSNVSQSPTTKRLARSPSKTELFTGMAQTAAVLATNSSSSKNLASLQRHESARAAARAVGNTFENLSSRAVARPTQTKTRSKPGSGGSVGGNGRTRLSNARSHPNLKAQAAAKSRNTHPDPPTPYTKSPSMNSIFDIDTMTLASSPSFLESPLRVSRLKSAKVKPSSSSIYSSATSASVRTNVSNGSCTSKSSRGSGTFDQYSQLPGSSETLETIVSMDTTASNDKDSQHQLTNYTSSNRLASSTSHPNLTYQSSLPPPPPLPLQMGSFGSTLSTKTDSSTASPTCAVYTSTPSPIAGSSNIMFTPPNLLTPNAANNYLNLTRAQSISSSTELDFAAPGASPLTPVTKTAIKFEQLSTSSPHAPKLSVWRTSPDAKRERERAQSVSLNPDRRHYINTTKFTNNFIEEPISYRSHKPHAHKPHAHKPHPHTHSSSAATSFAAVAVAAAPPRLKNPSHASRNSVHSVHSSTSTNSTISTISNPSTHDDRDPRPDTKKPATPATKHSKSSKDAAFKNLITTFNKKEPECYKPKVYSNMMQGLVEFQVKMGKSAKTAGPRAPRTRR</sequence>
<gene>
    <name evidence="2" type="ORF">PICMEDRAFT_129016</name>
</gene>
<accession>A0A1E3NJQ7</accession>
<protein>
    <submittedName>
        <fullName evidence="2">Uncharacterized protein</fullName>
    </submittedName>
</protein>
<feature type="compositionally biased region" description="Basic residues" evidence="1">
    <location>
        <begin position="702"/>
        <end position="718"/>
    </location>
</feature>